<feature type="compositionally biased region" description="Polar residues" evidence="6">
    <location>
        <begin position="462"/>
        <end position="472"/>
    </location>
</feature>
<feature type="transmembrane region" description="Helical" evidence="7">
    <location>
        <begin position="260"/>
        <end position="278"/>
    </location>
</feature>
<keyword evidence="4 7" id="KW-1133">Transmembrane helix</keyword>
<proteinExistence type="predicted"/>
<feature type="region of interest" description="Disordered" evidence="6">
    <location>
        <begin position="597"/>
        <end position="617"/>
    </location>
</feature>
<comment type="subcellular location">
    <subcellularLocation>
        <location evidence="1">Endoplasmic reticulum membrane</location>
        <topology evidence="1">Multi-pass membrane protein</topology>
    </subcellularLocation>
</comment>
<evidence type="ECO:0000256" key="6">
    <source>
        <dbReference type="SAM" id="MobiDB-lite"/>
    </source>
</evidence>
<feature type="compositionally biased region" description="Low complexity" evidence="6">
    <location>
        <begin position="448"/>
        <end position="460"/>
    </location>
</feature>
<feature type="compositionally biased region" description="Polar residues" evidence="6">
    <location>
        <begin position="547"/>
        <end position="561"/>
    </location>
</feature>
<feature type="region of interest" description="Disordered" evidence="6">
    <location>
        <begin position="667"/>
        <end position="691"/>
    </location>
</feature>
<feature type="compositionally biased region" description="Polar residues" evidence="6">
    <location>
        <begin position="420"/>
        <end position="431"/>
    </location>
</feature>
<dbReference type="EMBL" id="BSYB01000006">
    <property type="protein sequence ID" value="GMG42784.1"/>
    <property type="molecule type" value="Genomic_DNA"/>
</dbReference>
<feature type="transmembrane region" description="Helical" evidence="7">
    <location>
        <begin position="231"/>
        <end position="251"/>
    </location>
</feature>
<dbReference type="InterPro" id="IPR037185">
    <property type="entry name" value="EmrE-like"/>
</dbReference>
<feature type="transmembrane region" description="Helical" evidence="7">
    <location>
        <begin position="348"/>
        <end position="366"/>
    </location>
</feature>
<feature type="region of interest" description="Disordered" evidence="6">
    <location>
        <begin position="399"/>
        <end position="525"/>
    </location>
</feature>
<gene>
    <name evidence="8" type="ORF">Aory05_000189600</name>
</gene>
<feature type="region of interest" description="Disordered" evidence="6">
    <location>
        <begin position="544"/>
        <end position="581"/>
    </location>
</feature>
<keyword evidence="5 7" id="KW-0472">Membrane</keyword>
<comment type="caution">
    <text evidence="8">The sequence shown here is derived from an EMBL/GenBank/DDBJ whole genome shotgun (WGS) entry which is preliminary data.</text>
</comment>
<evidence type="ECO:0000256" key="1">
    <source>
        <dbReference type="ARBA" id="ARBA00004477"/>
    </source>
</evidence>
<feature type="compositionally biased region" description="Polar residues" evidence="6">
    <location>
        <begin position="513"/>
        <end position="523"/>
    </location>
</feature>
<evidence type="ECO:0000313" key="8">
    <source>
        <dbReference type="EMBL" id="GMG42784.1"/>
    </source>
</evidence>
<evidence type="ECO:0000256" key="4">
    <source>
        <dbReference type="ARBA" id="ARBA00022989"/>
    </source>
</evidence>
<evidence type="ECO:0000256" key="3">
    <source>
        <dbReference type="ARBA" id="ARBA00022824"/>
    </source>
</evidence>
<dbReference type="PANTHER" id="PTHR12570:SF65">
    <property type="entry name" value="MAGNESIUM TRANSPORTER NIPA9-RELATED"/>
    <property type="match status" value="1"/>
</dbReference>
<evidence type="ECO:0000256" key="5">
    <source>
        <dbReference type="ARBA" id="ARBA00023136"/>
    </source>
</evidence>
<dbReference type="SUPFAM" id="SSF103481">
    <property type="entry name" value="Multidrug resistance efflux transporter EmrE"/>
    <property type="match status" value="1"/>
</dbReference>
<evidence type="ECO:0000256" key="2">
    <source>
        <dbReference type="ARBA" id="ARBA00022692"/>
    </source>
</evidence>
<feature type="compositionally biased region" description="Basic and acidic residues" evidence="6">
    <location>
        <begin position="597"/>
        <end position="609"/>
    </location>
</feature>
<evidence type="ECO:0000313" key="9">
    <source>
        <dbReference type="Proteomes" id="UP001165189"/>
    </source>
</evidence>
<feature type="transmembrane region" description="Helical" evidence="7">
    <location>
        <begin position="205"/>
        <end position="225"/>
    </location>
</feature>
<name>A0ABQ6KI74_ASPOZ</name>
<keyword evidence="3" id="KW-0256">Endoplasmic reticulum</keyword>
<organism evidence="8 9">
    <name type="scientific">Aspergillus oryzae var. brunneus</name>
    <dbReference type="NCBI Taxonomy" id="332754"/>
    <lineage>
        <taxon>Eukaryota</taxon>
        <taxon>Fungi</taxon>
        <taxon>Dikarya</taxon>
        <taxon>Ascomycota</taxon>
        <taxon>Pezizomycotina</taxon>
        <taxon>Eurotiomycetes</taxon>
        <taxon>Eurotiomycetidae</taxon>
        <taxon>Eurotiales</taxon>
        <taxon>Aspergillaceae</taxon>
        <taxon>Aspergillus</taxon>
        <taxon>Aspergillus subgen. Circumdati</taxon>
    </lineage>
</organism>
<feature type="transmembrane region" description="Helical" evidence="7">
    <location>
        <begin position="61"/>
        <end position="83"/>
    </location>
</feature>
<protein>
    <submittedName>
        <fullName evidence="8">Unnamed protein product</fullName>
    </submittedName>
</protein>
<accession>A0ABQ6KI74</accession>
<keyword evidence="9" id="KW-1185">Reference proteome</keyword>
<dbReference type="InterPro" id="IPR008521">
    <property type="entry name" value="Mg_trans_NIPA"/>
</dbReference>
<dbReference type="Pfam" id="PF05653">
    <property type="entry name" value="Mg_trans_NIPA"/>
    <property type="match status" value="1"/>
</dbReference>
<sequence>MAHLHEVPLAAGLLTTFVPSAVPTPTLSSLYVSPSSQPFPTLASDPGYDDGGGGGGGMHEWSSLIGIVTALIGNILISLALNIQRYAHIRIEREWEHQKLQKEAEWKRANPGRGSTDTYGSVADHEYNDYETRGRNQSRRFARYRDESPEVRFVHHDQPHIDLGPEDDDEMDTNAHQDQMDESFMSDRTVRPGDLRRKSYLRSPYWWVGIVLMCVGEIGNFMAYGFAPASIVSPLGVVALISNCVIAPILLKEKFRGRDFWGVVVAVTGAVVVVLSASSSEEKIGPHDIWVMITRWEFETYIRYINRALQRFDSTQVIPTQFVLFTLSVIIGSAVLYRDFENYTLDRAGKFVGGCLLTFLGVYFITSGRVRNDDESSYSNDEEEAIGLLAGERYRDSVDMSPPARHVRVQKPSRIPLETQAENMQSPSGSLLSHGIEGIDEGQRTPRGVSSAVPSSPVGSLTADSLTGQSLQPSPPMHPNSLLTNPWADAHESAIETPKSEPQIPQIDRPVTPEQSRPTTSGSPVLLRFPPAPGIEDNNLKVPAASGTETASPGIRSSTVPQTPPARRLRNSISSRFSPGPLLPTISAGFSAVVAESLRRGETSPVKDRKSVRRHRGKQLSTTIVDGFLRSRDGENANIDEGLGPRGVLPTARFNSTGDIATAPVTAGQSTTTLDTEDAPQNLQPDGSTSVSRIRSLSDSWSGGLAWLGGTLRKVNGHGNGHEQIAESQTNEEETGANTQAYIYEAQALLKAATIALVGQAYSNSKSTKNLTNASLSPGSSKYSPQIEMPTALVTNAGGPARFPNPNPMTLLEVGAPDQDAVGPDEVAGCGEGVVVVLWGDGEPDGSLVQECAPDFLPEGDEAGGVAEGDCGRGVDVGVVRWAVDCLGGVEGVVVLGVYYELDGFEVGFCVCAD</sequence>
<evidence type="ECO:0000256" key="7">
    <source>
        <dbReference type="SAM" id="Phobius"/>
    </source>
</evidence>
<keyword evidence="2 7" id="KW-0812">Transmembrane</keyword>
<feature type="transmembrane region" description="Helical" evidence="7">
    <location>
        <begin position="317"/>
        <end position="336"/>
    </location>
</feature>
<dbReference type="Proteomes" id="UP001165189">
    <property type="component" value="Unassembled WGS sequence"/>
</dbReference>
<dbReference type="PANTHER" id="PTHR12570">
    <property type="match status" value="1"/>
</dbReference>
<reference evidence="8" key="1">
    <citation type="submission" date="2023-04" db="EMBL/GenBank/DDBJ databases">
        <title>Aspergillus oryzae var. brunneus NBRC 4377.</title>
        <authorList>
            <person name="Ichikawa N."/>
            <person name="Sato H."/>
            <person name="Tonouchi N."/>
        </authorList>
    </citation>
    <scope>NUCLEOTIDE SEQUENCE</scope>
    <source>
        <strain evidence="8">NBRC 4377</strain>
    </source>
</reference>